<dbReference type="SUPFAM" id="SSF89392">
    <property type="entry name" value="Prokaryotic lipoproteins and lipoprotein localization factors"/>
    <property type="match status" value="1"/>
</dbReference>
<dbReference type="STRING" id="1073327.SAMN04488108_2967"/>
<dbReference type="RefSeq" id="WP_073572603.1">
    <property type="nucleotide sequence ID" value="NZ_FRXN01000004.1"/>
</dbReference>
<keyword evidence="1 2" id="KW-0732">Signal</keyword>
<keyword evidence="3" id="KW-0449">Lipoprotein</keyword>
<evidence type="ECO:0000256" key="2">
    <source>
        <dbReference type="SAM" id="SignalP"/>
    </source>
</evidence>
<dbReference type="EMBL" id="FRXN01000004">
    <property type="protein sequence ID" value="SHO63803.1"/>
    <property type="molecule type" value="Genomic_DNA"/>
</dbReference>
<organism evidence="3 4">
    <name type="scientific">Algoriphagus zhangzhouensis</name>
    <dbReference type="NCBI Taxonomy" id="1073327"/>
    <lineage>
        <taxon>Bacteria</taxon>
        <taxon>Pseudomonadati</taxon>
        <taxon>Bacteroidota</taxon>
        <taxon>Cytophagia</taxon>
        <taxon>Cytophagales</taxon>
        <taxon>Cyclobacteriaceae</taxon>
        <taxon>Algoriphagus</taxon>
    </lineage>
</organism>
<dbReference type="PANTHER" id="PTHR35869:SF1">
    <property type="entry name" value="OUTER-MEMBRANE LIPOPROTEIN CARRIER PROTEIN"/>
    <property type="match status" value="1"/>
</dbReference>
<protein>
    <submittedName>
        <fullName evidence="3">Outer membrane lipoprotein-sorting protein</fullName>
    </submittedName>
</protein>
<dbReference type="InterPro" id="IPR029046">
    <property type="entry name" value="LolA/LolB/LppX"/>
</dbReference>
<dbReference type="OrthoDB" id="9810685at2"/>
<keyword evidence="4" id="KW-1185">Reference proteome</keyword>
<dbReference type="Proteomes" id="UP000184609">
    <property type="component" value="Unassembled WGS sequence"/>
</dbReference>
<evidence type="ECO:0000313" key="4">
    <source>
        <dbReference type="Proteomes" id="UP000184609"/>
    </source>
</evidence>
<dbReference type="CDD" id="cd16325">
    <property type="entry name" value="LolA"/>
    <property type="match status" value="1"/>
</dbReference>
<dbReference type="InterPro" id="IPR004564">
    <property type="entry name" value="OM_lipoprot_carrier_LolA-like"/>
</dbReference>
<proteinExistence type="predicted"/>
<name>A0A1M7ZG01_9BACT</name>
<sequence length="217" mass="24672">MNKLALVFTLFLSIIFVSNSFAQKDPKAKTVLDAMSQKFQSMNGFTAEFDFVFQDEIGASDRQSGEIAVKGEQYRLKLPEQEIFNDGKTVWTYIQSDGYKEVTINDVSQMEGELTPSNIYRMYESGFDYKLVGEKQYQGKSVQVVELIATSSNSPFESVKLMIDKISKDLLGWEMYDGQGGMFSYTFKNLKQNANLPATYFAFDAKKYPGIEVIDLR</sequence>
<gene>
    <name evidence="3" type="ORF">SAMN04488108_2967</name>
</gene>
<reference evidence="4" key="1">
    <citation type="submission" date="2016-12" db="EMBL/GenBank/DDBJ databases">
        <authorList>
            <person name="Varghese N."/>
            <person name="Submissions S."/>
        </authorList>
    </citation>
    <scope>NUCLEOTIDE SEQUENCE [LARGE SCALE GENOMIC DNA]</scope>
    <source>
        <strain evidence="4">DSM 25035</strain>
    </source>
</reference>
<dbReference type="Gene3D" id="2.50.20.10">
    <property type="entry name" value="Lipoprotein localisation LolA/LolB/LppX"/>
    <property type="match status" value="1"/>
</dbReference>
<feature type="signal peptide" evidence="2">
    <location>
        <begin position="1"/>
        <end position="22"/>
    </location>
</feature>
<dbReference type="Pfam" id="PF03548">
    <property type="entry name" value="LolA"/>
    <property type="match status" value="1"/>
</dbReference>
<evidence type="ECO:0000256" key="1">
    <source>
        <dbReference type="ARBA" id="ARBA00022729"/>
    </source>
</evidence>
<dbReference type="PANTHER" id="PTHR35869">
    <property type="entry name" value="OUTER-MEMBRANE LIPOPROTEIN CARRIER PROTEIN"/>
    <property type="match status" value="1"/>
</dbReference>
<dbReference type="AlphaFoldDB" id="A0A1M7ZG01"/>
<accession>A0A1M7ZG01</accession>
<evidence type="ECO:0000313" key="3">
    <source>
        <dbReference type="EMBL" id="SHO63803.1"/>
    </source>
</evidence>
<feature type="chain" id="PRO_5012410217" evidence="2">
    <location>
        <begin position="23"/>
        <end position="217"/>
    </location>
</feature>